<keyword evidence="9" id="KW-0804">Transcription</keyword>
<evidence type="ECO:0000256" key="11">
    <source>
        <dbReference type="PROSITE-ProRule" id="PRU00042"/>
    </source>
</evidence>
<protein>
    <recommendedName>
        <fullName evidence="13">C2H2-type domain-containing protein</fullName>
    </recommendedName>
</protein>
<evidence type="ECO:0000313" key="14">
    <source>
        <dbReference type="EMBL" id="KAA0202717.1"/>
    </source>
</evidence>
<dbReference type="Proteomes" id="UP000711488">
    <property type="component" value="Unassembled WGS sequence"/>
</dbReference>
<name>A0A6A0HDI1_HYAAZ</name>
<dbReference type="PROSITE" id="PS50157">
    <property type="entry name" value="ZINC_FINGER_C2H2_2"/>
    <property type="match status" value="2"/>
</dbReference>
<dbReference type="SUPFAM" id="SSF57667">
    <property type="entry name" value="beta-beta-alpha zinc fingers"/>
    <property type="match status" value="1"/>
</dbReference>
<comment type="similarity">
    <text evidence="2">Belongs to the krueppel C2H2-type zinc-finger protein family.</text>
</comment>
<dbReference type="SMART" id="SM00355">
    <property type="entry name" value="ZnF_C2H2"/>
    <property type="match status" value="2"/>
</dbReference>
<dbReference type="InterPro" id="IPR036236">
    <property type="entry name" value="Znf_C2H2_sf"/>
</dbReference>
<evidence type="ECO:0000256" key="3">
    <source>
        <dbReference type="ARBA" id="ARBA00022723"/>
    </source>
</evidence>
<evidence type="ECO:0000256" key="10">
    <source>
        <dbReference type="ARBA" id="ARBA00023242"/>
    </source>
</evidence>
<dbReference type="GO" id="GO:0005634">
    <property type="term" value="C:nucleus"/>
    <property type="evidence" value="ECO:0007669"/>
    <property type="project" value="UniProtKB-SubCell"/>
</dbReference>
<evidence type="ECO:0000256" key="1">
    <source>
        <dbReference type="ARBA" id="ARBA00004123"/>
    </source>
</evidence>
<comment type="caution">
    <text evidence="14">The sequence shown here is derived from an EMBL/GenBank/DDBJ whole genome shotgun (WGS) entry which is preliminary data.</text>
</comment>
<keyword evidence="10" id="KW-0539">Nucleus</keyword>
<dbReference type="PANTHER" id="PTHR45925">
    <property type="entry name" value="ZINC FINGER PROTEIN"/>
    <property type="match status" value="1"/>
</dbReference>
<evidence type="ECO:0000256" key="9">
    <source>
        <dbReference type="ARBA" id="ARBA00023163"/>
    </source>
</evidence>
<dbReference type="AlphaFoldDB" id="A0A6A0HDI1"/>
<keyword evidence="7" id="KW-0805">Transcription regulation</keyword>
<keyword evidence="4" id="KW-0677">Repeat</keyword>
<keyword evidence="8" id="KW-0238">DNA-binding</keyword>
<reference evidence="14" key="1">
    <citation type="submission" date="2014-08" db="EMBL/GenBank/DDBJ databases">
        <authorList>
            <person name="Murali S."/>
            <person name="Richards S."/>
            <person name="Bandaranaike D."/>
            <person name="Bellair M."/>
            <person name="Blankenburg K."/>
            <person name="Chao H."/>
            <person name="Dinh H."/>
            <person name="Doddapaneni H."/>
            <person name="Dugan-Rocha S."/>
            <person name="Elkadiri S."/>
            <person name="Gnanaolivu R."/>
            <person name="Hughes D."/>
            <person name="Lee S."/>
            <person name="Li M."/>
            <person name="Ming W."/>
            <person name="Munidasa M."/>
            <person name="Muniz J."/>
            <person name="Nguyen L."/>
            <person name="Osuji N."/>
            <person name="Pu L.-L."/>
            <person name="Puazo M."/>
            <person name="Skinner E."/>
            <person name="Qu C."/>
            <person name="Quiroz J."/>
            <person name="Raj R."/>
            <person name="Weissenberger G."/>
            <person name="Xin Y."/>
            <person name="Zou X."/>
            <person name="Han Y."/>
            <person name="Worley K."/>
            <person name="Muzny D."/>
            <person name="Gibbs R."/>
        </authorList>
    </citation>
    <scope>NUCLEOTIDE SEQUENCE</scope>
    <source>
        <strain evidence="14">HAZT.00-mixed</strain>
        <tissue evidence="14">Whole organism</tissue>
    </source>
</reference>
<keyword evidence="3" id="KW-0479">Metal-binding</keyword>
<dbReference type="Pfam" id="PF13909">
    <property type="entry name" value="zf-H2C2_5"/>
    <property type="match status" value="1"/>
</dbReference>
<dbReference type="Gene3D" id="3.30.160.60">
    <property type="entry name" value="Classic Zinc Finger"/>
    <property type="match status" value="2"/>
</dbReference>
<evidence type="ECO:0000259" key="13">
    <source>
        <dbReference type="PROSITE" id="PS50157"/>
    </source>
</evidence>
<dbReference type="PROSITE" id="PS00028">
    <property type="entry name" value="ZINC_FINGER_C2H2_1"/>
    <property type="match status" value="1"/>
</dbReference>
<feature type="domain" description="C2H2-type" evidence="13">
    <location>
        <begin position="102"/>
        <end position="129"/>
    </location>
</feature>
<feature type="domain" description="C2H2-type" evidence="13">
    <location>
        <begin position="130"/>
        <end position="158"/>
    </location>
</feature>
<proteinExistence type="inferred from homology"/>
<accession>A0A6A0HDI1</accession>
<evidence type="ECO:0000256" key="2">
    <source>
        <dbReference type="ARBA" id="ARBA00006991"/>
    </source>
</evidence>
<dbReference type="InterPro" id="IPR051967">
    <property type="entry name" value="Krueppel_C2H2-ZF"/>
</dbReference>
<reference evidence="14" key="2">
    <citation type="journal article" date="2018" name="Environ. Sci. Technol.">
        <title>The Toxicogenome of Hyalella azteca: A Model for Sediment Ecotoxicology and Evolutionary Toxicology.</title>
        <authorList>
            <person name="Poynton H.C."/>
            <person name="Hasenbein S."/>
            <person name="Benoit J.B."/>
            <person name="Sepulveda M.S."/>
            <person name="Poelchau M.F."/>
            <person name="Hughes D.S.T."/>
            <person name="Murali S.C."/>
            <person name="Chen S."/>
            <person name="Glastad K.M."/>
            <person name="Goodisman M.A.D."/>
            <person name="Werren J.H."/>
            <person name="Vineis J.H."/>
            <person name="Bowen J.L."/>
            <person name="Friedrich M."/>
            <person name="Jones J."/>
            <person name="Robertson H.M."/>
            <person name="Feyereisen R."/>
            <person name="Mechler-Hickson A."/>
            <person name="Mathers N."/>
            <person name="Lee C.E."/>
            <person name="Colbourne J.K."/>
            <person name="Biales A."/>
            <person name="Johnston J.S."/>
            <person name="Wellborn G.A."/>
            <person name="Rosendale A.J."/>
            <person name="Cridge A.G."/>
            <person name="Munoz-Torres M.C."/>
            <person name="Bain P.A."/>
            <person name="Manny A.R."/>
            <person name="Major K.M."/>
            <person name="Lambert F.N."/>
            <person name="Vulpe C.D."/>
            <person name="Tuck P."/>
            <person name="Blalock B.J."/>
            <person name="Lin Y.Y."/>
            <person name="Smith M.E."/>
            <person name="Ochoa-Acuna H."/>
            <person name="Chen M.M."/>
            <person name="Childers C.P."/>
            <person name="Qu J."/>
            <person name="Dugan S."/>
            <person name="Lee S.L."/>
            <person name="Chao H."/>
            <person name="Dinh H."/>
            <person name="Han Y."/>
            <person name="Doddapaneni H."/>
            <person name="Worley K.C."/>
            <person name="Muzny D.M."/>
            <person name="Gibbs R.A."/>
            <person name="Richards S."/>
        </authorList>
    </citation>
    <scope>NUCLEOTIDE SEQUENCE</scope>
    <source>
        <strain evidence="14">HAZT.00-mixed</strain>
        <tissue evidence="14">Whole organism</tissue>
    </source>
</reference>
<feature type="region of interest" description="Disordered" evidence="12">
    <location>
        <begin position="27"/>
        <end position="54"/>
    </location>
</feature>
<dbReference type="GO" id="GO:0000978">
    <property type="term" value="F:RNA polymerase II cis-regulatory region sequence-specific DNA binding"/>
    <property type="evidence" value="ECO:0007669"/>
    <property type="project" value="TreeGrafter"/>
</dbReference>
<dbReference type="EMBL" id="JQDR03003126">
    <property type="protein sequence ID" value="KAA0202717.1"/>
    <property type="molecule type" value="Genomic_DNA"/>
</dbReference>
<evidence type="ECO:0000256" key="4">
    <source>
        <dbReference type="ARBA" id="ARBA00022737"/>
    </source>
</evidence>
<sequence length="160" mass="17563">MSRYPGGLLPRHEEGLRLQQVSTALPSAVADDPHSKNSTSLSTSPFTSTSTNQDLKDLGKNSRVDVSYTAAVASLSTLVTTPFSASLDLAVGDLDQPLISDYTCMYCGKAFMCRTHMERHVRVHTGERPYACPYCSYKASQKGSVKRHVLMVHRDKQPPT</sequence>
<dbReference type="InterPro" id="IPR013087">
    <property type="entry name" value="Znf_C2H2_type"/>
</dbReference>
<evidence type="ECO:0000256" key="6">
    <source>
        <dbReference type="ARBA" id="ARBA00022833"/>
    </source>
</evidence>
<dbReference type="GO" id="GO:0000981">
    <property type="term" value="F:DNA-binding transcription factor activity, RNA polymerase II-specific"/>
    <property type="evidence" value="ECO:0007669"/>
    <property type="project" value="TreeGrafter"/>
</dbReference>
<evidence type="ECO:0000256" key="5">
    <source>
        <dbReference type="ARBA" id="ARBA00022771"/>
    </source>
</evidence>
<dbReference type="FunFam" id="3.30.160.60:FF:000075">
    <property type="entry name" value="Putative zinc finger protein 536"/>
    <property type="match status" value="1"/>
</dbReference>
<feature type="compositionally biased region" description="Low complexity" evidence="12">
    <location>
        <begin position="38"/>
        <end position="51"/>
    </location>
</feature>
<dbReference type="FunFam" id="3.30.160.60:FF:001498">
    <property type="entry name" value="Zinc finger protein 404"/>
    <property type="match status" value="1"/>
</dbReference>
<gene>
    <name evidence="14" type="ORF">HAZT_HAZT000653</name>
</gene>
<evidence type="ECO:0000256" key="7">
    <source>
        <dbReference type="ARBA" id="ARBA00023015"/>
    </source>
</evidence>
<reference evidence="14" key="3">
    <citation type="submission" date="2019-06" db="EMBL/GenBank/DDBJ databases">
        <authorList>
            <person name="Poynton C."/>
            <person name="Hasenbein S."/>
            <person name="Benoit J.B."/>
            <person name="Sepulveda M.S."/>
            <person name="Poelchau M.F."/>
            <person name="Murali S.C."/>
            <person name="Chen S."/>
            <person name="Glastad K.M."/>
            <person name="Werren J.H."/>
            <person name="Vineis J.H."/>
            <person name="Bowen J.L."/>
            <person name="Friedrich M."/>
            <person name="Jones J."/>
            <person name="Robertson H.M."/>
            <person name="Feyereisen R."/>
            <person name="Mechler-Hickson A."/>
            <person name="Mathers N."/>
            <person name="Lee C.E."/>
            <person name="Colbourne J.K."/>
            <person name="Biales A."/>
            <person name="Johnston J.S."/>
            <person name="Wellborn G.A."/>
            <person name="Rosendale A.J."/>
            <person name="Cridge A.G."/>
            <person name="Munoz-Torres M.C."/>
            <person name="Bain P.A."/>
            <person name="Manny A.R."/>
            <person name="Major K.M."/>
            <person name="Lambert F.N."/>
            <person name="Vulpe C.D."/>
            <person name="Tuck P."/>
            <person name="Blalock B.J."/>
            <person name="Lin Y.-Y."/>
            <person name="Smith M.E."/>
            <person name="Ochoa-Acuna H."/>
            <person name="Chen M.-J.M."/>
            <person name="Childers C.P."/>
            <person name="Qu J."/>
            <person name="Dugan S."/>
            <person name="Lee S.L."/>
            <person name="Chao H."/>
            <person name="Dinh H."/>
            <person name="Han Y."/>
            <person name="Doddapaneni H."/>
            <person name="Worley K.C."/>
            <person name="Muzny D.M."/>
            <person name="Gibbs R.A."/>
            <person name="Richards S."/>
        </authorList>
    </citation>
    <scope>NUCLEOTIDE SEQUENCE</scope>
    <source>
        <strain evidence="14">HAZT.00-mixed</strain>
        <tissue evidence="14">Whole organism</tissue>
    </source>
</reference>
<organism evidence="14">
    <name type="scientific">Hyalella azteca</name>
    <name type="common">Amphipod</name>
    <dbReference type="NCBI Taxonomy" id="294128"/>
    <lineage>
        <taxon>Eukaryota</taxon>
        <taxon>Metazoa</taxon>
        <taxon>Ecdysozoa</taxon>
        <taxon>Arthropoda</taxon>
        <taxon>Crustacea</taxon>
        <taxon>Multicrustacea</taxon>
        <taxon>Malacostraca</taxon>
        <taxon>Eumalacostraca</taxon>
        <taxon>Peracarida</taxon>
        <taxon>Amphipoda</taxon>
        <taxon>Senticaudata</taxon>
        <taxon>Talitrida</taxon>
        <taxon>Talitroidea</taxon>
        <taxon>Hyalellidae</taxon>
        <taxon>Hyalella</taxon>
    </lineage>
</organism>
<keyword evidence="5 11" id="KW-0863">Zinc-finger</keyword>
<evidence type="ECO:0000256" key="12">
    <source>
        <dbReference type="SAM" id="MobiDB-lite"/>
    </source>
</evidence>
<keyword evidence="6" id="KW-0862">Zinc</keyword>
<dbReference type="GO" id="GO:0008270">
    <property type="term" value="F:zinc ion binding"/>
    <property type="evidence" value="ECO:0007669"/>
    <property type="project" value="UniProtKB-KW"/>
</dbReference>
<evidence type="ECO:0000256" key="8">
    <source>
        <dbReference type="ARBA" id="ARBA00023125"/>
    </source>
</evidence>
<comment type="subcellular location">
    <subcellularLocation>
        <location evidence="1">Nucleus</location>
    </subcellularLocation>
</comment>